<keyword evidence="1" id="KW-0812">Transmembrane</keyword>
<comment type="caution">
    <text evidence="2">The sequence shown here is derived from an EMBL/GenBank/DDBJ whole genome shotgun (WGS) entry which is preliminary data.</text>
</comment>
<evidence type="ECO:0000256" key="1">
    <source>
        <dbReference type="SAM" id="Phobius"/>
    </source>
</evidence>
<dbReference type="RefSeq" id="WP_077659286.1">
    <property type="nucleotide sequence ID" value="NZ_CP040021.1"/>
</dbReference>
<sequence>MKNTPIVVSVLALVLVGMLFGLNFQVSESAVTFFNAMGTTLSGIGAAAAAYISYLSIGQWKEQSKHSLLYEYLSTIETSLKIYEKEFIEKAITQDGLPVSKALRAFAEPESIIRNDYFDAYQKASEIADGEKLEKLESLELYKLKSRLFYPFDRYNTAACKSKRFIDNAPEELLNEKTLDEVPELHECSVTMFHNVLEIREVFDDAIKTVRDIRASL</sequence>
<reference evidence="2 3" key="1">
    <citation type="journal article" date="2017" name="Genome Announc.">
        <title>Draft Genome Sequences of Salinivibrio proteolyticus, Salinivibrio sharmensis, Salinivibrio siamensis, Salinivibrio costicola subsp. alcaliphilus, Salinivibrio costicola subsp. vallismortis, and 29 New Isolates Belonging to the Genus Salinivibrio.</title>
        <authorList>
            <person name="Lopez-Hermoso C."/>
            <person name="de la Haba R.R."/>
            <person name="Sanchez-Porro C."/>
            <person name="Bayliss S.C."/>
            <person name="Feil E.J."/>
            <person name="Ventosa A."/>
        </authorList>
    </citation>
    <scope>NUCLEOTIDE SEQUENCE [LARGE SCALE GENOMIC DNA]</scope>
    <source>
        <strain evidence="2 3">AL184</strain>
    </source>
</reference>
<gene>
    <name evidence="2" type="ORF">BZG00_08680</name>
</gene>
<feature type="transmembrane region" description="Helical" evidence="1">
    <location>
        <begin position="31"/>
        <end position="57"/>
    </location>
</feature>
<keyword evidence="1" id="KW-1133">Transmembrane helix</keyword>
<evidence type="ECO:0000313" key="3">
    <source>
        <dbReference type="Proteomes" id="UP000189021"/>
    </source>
</evidence>
<name>A0AB36JXJ7_9GAMM</name>
<evidence type="ECO:0000313" key="2">
    <source>
        <dbReference type="EMBL" id="OOE39604.1"/>
    </source>
</evidence>
<accession>A0AB36JXJ7</accession>
<dbReference type="EMBL" id="MUEK01000007">
    <property type="protein sequence ID" value="OOE39604.1"/>
    <property type="molecule type" value="Genomic_DNA"/>
</dbReference>
<proteinExistence type="predicted"/>
<keyword evidence="1" id="KW-0472">Membrane</keyword>
<dbReference type="AlphaFoldDB" id="A0AB36JXJ7"/>
<keyword evidence="3" id="KW-1185">Reference proteome</keyword>
<protein>
    <submittedName>
        <fullName evidence="2">Uncharacterized protein</fullName>
    </submittedName>
</protein>
<dbReference type="Proteomes" id="UP000189021">
    <property type="component" value="Unassembled WGS sequence"/>
</dbReference>
<organism evidence="2 3">
    <name type="scientific">Salinivibrio kushneri</name>
    <dbReference type="NCBI Taxonomy" id="1908198"/>
    <lineage>
        <taxon>Bacteria</taxon>
        <taxon>Pseudomonadati</taxon>
        <taxon>Pseudomonadota</taxon>
        <taxon>Gammaproteobacteria</taxon>
        <taxon>Vibrionales</taxon>
        <taxon>Vibrionaceae</taxon>
        <taxon>Salinivibrio</taxon>
    </lineage>
</organism>